<dbReference type="Gene3D" id="2.60.40.3710">
    <property type="match status" value="1"/>
</dbReference>
<dbReference type="PANTHER" id="PTHR30582:SF2">
    <property type="entry name" value="L,D-TRANSPEPTIDASE YCIB-RELATED"/>
    <property type="match status" value="1"/>
</dbReference>
<comment type="caution">
    <text evidence="15">The sequence shown here is derived from an EMBL/GenBank/DDBJ whole genome shotgun (WGS) entry which is preliminary data.</text>
</comment>
<proteinExistence type="predicted"/>
<evidence type="ECO:0000256" key="12">
    <source>
        <dbReference type="ARBA" id="ARBA00060592"/>
    </source>
</evidence>
<keyword evidence="16" id="KW-1185">Reference proteome</keyword>
<sequence>MPNRGGTDHTISGPAPARRPWRRVTTVALAAGVLLAAVTGCSGSGSSTLGAIAATVSPAGQEQALTGSSAAVAVPAAPSSSAPAPTVTVSSAPAAPAVLTVSPASGTPALSPADPVTVAVADGTLGTVRLVAADGTEIVGAVSADQREWWNTTDLAYDTDYTLTAEATNATGAPATATSTFRTVRPGGRVEVTGFPSDGMTVGVAQPIAFYFDQPVTNHEGVEKAITVTSTPAQNGGFRWVNDTELRWRPESFWTSGTQVTVTTDLYGRDLGGGMFVGSDTPRSFTVGRKFVADIDNNNHMMGIYVDDQLTQLVPVSMGRDKYPTYNGIHVVKQKYESKIMDSSTWGLTGAGAYRTKVDWASRISDSGEFVHAAPWSVDSQGVENVSHGCVNVSTDWGKWFYDNALPGDPVIISNTSGPALEWWDGYGDFQLPFAEYVAG</sequence>
<dbReference type="GO" id="GO:0018104">
    <property type="term" value="P:peptidoglycan-protein cross-linking"/>
    <property type="evidence" value="ECO:0007669"/>
    <property type="project" value="TreeGrafter"/>
</dbReference>
<protein>
    <recommendedName>
        <fullName evidence="14">L,D-TPase catalytic domain-containing protein</fullName>
    </recommendedName>
</protein>
<evidence type="ECO:0000259" key="14">
    <source>
        <dbReference type="PROSITE" id="PS52029"/>
    </source>
</evidence>
<dbReference type="UniPathway" id="UPA00219"/>
<dbReference type="AlphaFoldDB" id="A0A4U6QMG9"/>
<comment type="pathway">
    <text evidence="1 13">Cell wall biogenesis; peptidoglycan biosynthesis.</text>
</comment>
<dbReference type="Gene3D" id="2.40.440.10">
    <property type="entry name" value="L,D-transpeptidase catalytic domain-like"/>
    <property type="match status" value="1"/>
</dbReference>
<evidence type="ECO:0000256" key="2">
    <source>
        <dbReference type="ARBA" id="ARBA00022475"/>
    </source>
</evidence>
<accession>A0A4U6QMG9</accession>
<feature type="active site" description="Proton donor/acceptor" evidence="13">
    <location>
        <position position="372"/>
    </location>
</feature>
<keyword evidence="3" id="KW-0808">Transferase</keyword>
<evidence type="ECO:0000256" key="5">
    <source>
        <dbReference type="ARBA" id="ARBA00022960"/>
    </source>
</evidence>
<gene>
    <name evidence="15" type="ORF">FDO65_09635</name>
</gene>
<keyword evidence="7" id="KW-0472">Membrane</keyword>
<evidence type="ECO:0000256" key="9">
    <source>
        <dbReference type="ARBA" id="ARBA00023288"/>
    </source>
</evidence>
<keyword evidence="2" id="KW-1003">Cell membrane</keyword>
<dbReference type="InterPro" id="IPR005490">
    <property type="entry name" value="LD_TPept_cat_dom"/>
</dbReference>
<keyword evidence="11 13" id="KW-0961">Cell wall biogenesis/degradation</keyword>
<keyword evidence="4" id="KW-0732">Signal</keyword>
<evidence type="ECO:0000256" key="13">
    <source>
        <dbReference type="PROSITE-ProRule" id="PRU01373"/>
    </source>
</evidence>
<evidence type="ECO:0000256" key="1">
    <source>
        <dbReference type="ARBA" id="ARBA00004752"/>
    </source>
</evidence>
<keyword evidence="6 13" id="KW-0573">Peptidoglycan synthesis</keyword>
<evidence type="ECO:0000256" key="3">
    <source>
        <dbReference type="ARBA" id="ARBA00022679"/>
    </source>
</evidence>
<dbReference type="CDD" id="cd13432">
    <property type="entry name" value="LDT_IgD_like_2"/>
    <property type="match status" value="1"/>
</dbReference>
<dbReference type="InterPro" id="IPR038063">
    <property type="entry name" value="Transpep_catalytic_dom"/>
</dbReference>
<dbReference type="CDD" id="cd16913">
    <property type="entry name" value="YkuD_like"/>
    <property type="match status" value="1"/>
</dbReference>
<dbReference type="GO" id="GO:0071555">
    <property type="term" value="P:cell wall organization"/>
    <property type="evidence" value="ECO:0007669"/>
    <property type="project" value="UniProtKB-UniRule"/>
</dbReference>
<keyword evidence="9" id="KW-0449">Lipoprotein</keyword>
<dbReference type="Pfam" id="PF17964">
    <property type="entry name" value="Big_10"/>
    <property type="match status" value="1"/>
</dbReference>
<evidence type="ECO:0000256" key="8">
    <source>
        <dbReference type="ARBA" id="ARBA00023139"/>
    </source>
</evidence>
<keyword evidence="5 13" id="KW-0133">Cell shape</keyword>
<dbReference type="Pfam" id="PF03734">
    <property type="entry name" value="YkuD"/>
    <property type="match status" value="1"/>
</dbReference>
<dbReference type="Gene3D" id="2.60.40.3780">
    <property type="match status" value="1"/>
</dbReference>
<dbReference type="OrthoDB" id="5242354at2"/>
<dbReference type="GO" id="GO:0005576">
    <property type="term" value="C:extracellular region"/>
    <property type="evidence" value="ECO:0007669"/>
    <property type="project" value="TreeGrafter"/>
</dbReference>
<evidence type="ECO:0000256" key="10">
    <source>
        <dbReference type="ARBA" id="ARBA00023315"/>
    </source>
</evidence>
<keyword evidence="8" id="KW-0564">Palmitate</keyword>
<dbReference type="RefSeq" id="WP_137449088.1">
    <property type="nucleotide sequence ID" value="NZ_SZZH01000001.1"/>
</dbReference>
<dbReference type="InterPro" id="IPR050979">
    <property type="entry name" value="LD-transpeptidase"/>
</dbReference>
<feature type="domain" description="L,D-TPase catalytic" evidence="14">
    <location>
        <begin position="291"/>
        <end position="414"/>
    </location>
</feature>
<dbReference type="PANTHER" id="PTHR30582">
    <property type="entry name" value="L,D-TRANSPEPTIDASE"/>
    <property type="match status" value="1"/>
</dbReference>
<name>A0A4U6QMG9_9ACTN</name>
<evidence type="ECO:0000256" key="4">
    <source>
        <dbReference type="ARBA" id="ARBA00022729"/>
    </source>
</evidence>
<dbReference type="Proteomes" id="UP000306985">
    <property type="component" value="Unassembled WGS sequence"/>
</dbReference>
<dbReference type="GO" id="GO:0071972">
    <property type="term" value="F:peptidoglycan L,D-transpeptidase activity"/>
    <property type="evidence" value="ECO:0007669"/>
    <property type="project" value="TreeGrafter"/>
</dbReference>
<dbReference type="SUPFAM" id="SSF141523">
    <property type="entry name" value="L,D-transpeptidase catalytic domain-like"/>
    <property type="match status" value="1"/>
</dbReference>
<evidence type="ECO:0000313" key="16">
    <source>
        <dbReference type="Proteomes" id="UP000306985"/>
    </source>
</evidence>
<dbReference type="FunFam" id="2.40.440.10:FF:000005">
    <property type="entry name" value="L,D-transpeptidase 2"/>
    <property type="match status" value="1"/>
</dbReference>
<dbReference type="EMBL" id="SZZH01000001">
    <property type="protein sequence ID" value="TKV61783.1"/>
    <property type="molecule type" value="Genomic_DNA"/>
</dbReference>
<dbReference type="GO" id="GO:0016746">
    <property type="term" value="F:acyltransferase activity"/>
    <property type="evidence" value="ECO:0007669"/>
    <property type="project" value="UniProtKB-KW"/>
</dbReference>
<reference evidence="15 16" key="1">
    <citation type="submission" date="2019-05" db="EMBL/GenBank/DDBJ databases">
        <title>Nakamurella sp. N5BH11, whole genome shotgun sequence.</title>
        <authorList>
            <person name="Tuo L."/>
        </authorList>
    </citation>
    <scope>NUCLEOTIDE SEQUENCE [LARGE SCALE GENOMIC DNA]</scope>
    <source>
        <strain evidence="15 16">N5BH11</strain>
    </source>
</reference>
<dbReference type="GO" id="GO:0008360">
    <property type="term" value="P:regulation of cell shape"/>
    <property type="evidence" value="ECO:0007669"/>
    <property type="project" value="UniProtKB-UniRule"/>
</dbReference>
<comment type="pathway">
    <text evidence="12">Glycan biosynthesis.</text>
</comment>
<evidence type="ECO:0000256" key="6">
    <source>
        <dbReference type="ARBA" id="ARBA00022984"/>
    </source>
</evidence>
<organism evidence="15 16">
    <name type="scientific">Nakamurella flava</name>
    <dbReference type="NCBI Taxonomy" id="2576308"/>
    <lineage>
        <taxon>Bacteria</taxon>
        <taxon>Bacillati</taxon>
        <taxon>Actinomycetota</taxon>
        <taxon>Actinomycetes</taxon>
        <taxon>Nakamurellales</taxon>
        <taxon>Nakamurellaceae</taxon>
        <taxon>Nakamurella</taxon>
    </lineage>
</organism>
<evidence type="ECO:0000256" key="11">
    <source>
        <dbReference type="ARBA" id="ARBA00023316"/>
    </source>
</evidence>
<evidence type="ECO:0000256" key="7">
    <source>
        <dbReference type="ARBA" id="ARBA00023136"/>
    </source>
</evidence>
<dbReference type="PROSITE" id="PS52029">
    <property type="entry name" value="LD_TPASE"/>
    <property type="match status" value="1"/>
</dbReference>
<feature type="active site" description="Nucleophile" evidence="13">
    <location>
        <position position="390"/>
    </location>
</feature>
<keyword evidence="10" id="KW-0012">Acyltransferase</keyword>
<dbReference type="InterPro" id="IPR041280">
    <property type="entry name" value="Big_10"/>
</dbReference>
<evidence type="ECO:0000313" key="15">
    <source>
        <dbReference type="EMBL" id="TKV61783.1"/>
    </source>
</evidence>